<comment type="caution">
    <text evidence="2">The sequence shown here is derived from an EMBL/GenBank/DDBJ whole genome shotgun (WGS) entry which is preliminary data.</text>
</comment>
<dbReference type="Proteomes" id="UP001165189">
    <property type="component" value="Unassembled WGS sequence"/>
</dbReference>
<organism evidence="2 3">
    <name type="scientific">Aspergillus oryzae var. brunneus</name>
    <dbReference type="NCBI Taxonomy" id="332754"/>
    <lineage>
        <taxon>Eukaryota</taxon>
        <taxon>Fungi</taxon>
        <taxon>Dikarya</taxon>
        <taxon>Ascomycota</taxon>
        <taxon>Pezizomycotina</taxon>
        <taxon>Eurotiomycetes</taxon>
        <taxon>Eurotiomycetidae</taxon>
        <taxon>Eurotiales</taxon>
        <taxon>Aspergillaceae</taxon>
        <taxon>Aspergillus</taxon>
        <taxon>Aspergillus subgen. Circumdati</taxon>
    </lineage>
</organism>
<dbReference type="EMBL" id="BSYB01000078">
    <property type="protein sequence ID" value="GMG53995.1"/>
    <property type="molecule type" value="Genomic_DNA"/>
</dbReference>
<keyword evidence="3" id="KW-1185">Reference proteome</keyword>
<sequence>MAANNMAPREIKGTPGSHNLSDVVEDILNYDSHLPYEVIYIPVHPTKYLYRITCDDIQSVPKDRNYINSCLLQARVERVRPRDPSNPAGSAHLFGEPQPFQIEAVPIEDKAEKNEDAAQ</sequence>
<name>A0ABQ6LGJ1_ASPOZ</name>
<accession>A0ABQ6LGJ1</accession>
<reference evidence="2" key="1">
    <citation type="submission" date="2023-04" db="EMBL/GenBank/DDBJ databases">
        <title>Aspergillus oryzae var. brunneus NBRC 4377.</title>
        <authorList>
            <person name="Ichikawa N."/>
            <person name="Sato H."/>
            <person name="Tonouchi N."/>
        </authorList>
    </citation>
    <scope>NUCLEOTIDE SEQUENCE</scope>
    <source>
        <strain evidence="2">NBRC 4377</strain>
    </source>
</reference>
<feature type="region of interest" description="Disordered" evidence="1">
    <location>
        <begin position="79"/>
        <end position="98"/>
    </location>
</feature>
<protein>
    <submittedName>
        <fullName evidence="2">Unnamed protein product</fullName>
    </submittedName>
</protein>
<evidence type="ECO:0000313" key="3">
    <source>
        <dbReference type="Proteomes" id="UP001165189"/>
    </source>
</evidence>
<evidence type="ECO:0000313" key="2">
    <source>
        <dbReference type="EMBL" id="GMG53995.1"/>
    </source>
</evidence>
<proteinExistence type="predicted"/>
<evidence type="ECO:0000256" key="1">
    <source>
        <dbReference type="SAM" id="MobiDB-lite"/>
    </source>
</evidence>
<gene>
    <name evidence="2" type="ORF">Aory05_001225500</name>
</gene>